<dbReference type="AlphaFoldDB" id="A0A1Y6L199"/>
<keyword evidence="3" id="KW-1185">Reference proteome</keyword>
<keyword evidence="1" id="KW-0812">Transmembrane</keyword>
<dbReference type="Proteomes" id="UP000196485">
    <property type="component" value="Unassembled WGS sequence"/>
</dbReference>
<dbReference type="EMBL" id="FYAH01000005">
    <property type="protein sequence ID" value="SMY17406.1"/>
    <property type="molecule type" value="Genomic_DNA"/>
</dbReference>
<feature type="transmembrane region" description="Helical" evidence="1">
    <location>
        <begin position="56"/>
        <end position="77"/>
    </location>
</feature>
<keyword evidence="1" id="KW-0472">Membrane</keyword>
<proteinExistence type="predicted"/>
<reference evidence="3" key="1">
    <citation type="submission" date="2017-06" db="EMBL/GenBank/DDBJ databases">
        <authorList>
            <person name="Rodrigo-Torres L."/>
            <person name="Arahal R. D."/>
            <person name="Lucena T."/>
        </authorList>
    </citation>
    <scope>NUCLEOTIDE SEQUENCE [LARGE SCALE GENOMIC DNA]</scope>
    <source>
        <strain evidence="3">type strain: CECT 9192</strain>
    </source>
</reference>
<sequence length="87" mass="9627">MFKQSTKINIVSVSVGILILPWLPLLISQYSLFKMITDAISGIAFVFAWGMGLPTVISYVAAIIILLAPAALVFYWVKHTLRMITKA</sequence>
<evidence type="ECO:0000313" key="3">
    <source>
        <dbReference type="Proteomes" id="UP000196485"/>
    </source>
</evidence>
<name>A0A1Y6L199_9GAMM</name>
<protein>
    <submittedName>
        <fullName evidence="2">Uncharacterized protein</fullName>
    </submittedName>
</protein>
<dbReference type="RefSeq" id="WP_087821291.1">
    <property type="nucleotide sequence ID" value="NZ_FYAH01000005.1"/>
</dbReference>
<accession>A0A1Y6L199</accession>
<organism evidence="2 3">
    <name type="scientific">Photobacterium aquimaris</name>
    <dbReference type="NCBI Taxonomy" id="512643"/>
    <lineage>
        <taxon>Bacteria</taxon>
        <taxon>Pseudomonadati</taxon>
        <taxon>Pseudomonadota</taxon>
        <taxon>Gammaproteobacteria</taxon>
        <taxon>Vibrionales</taxon>
        <taxon>Vibrionaceae</taxon>
        <taxon>Photobacterium</taxon>
    </lineage>
</organism>
<evidence type="ECO:0000313" key="2">
    <source>
        <dbReference type="EMBL" id="SMY17406.1"/>
    </source>
</evidence>
<feature type="transmembrane region" description="Helical" evidence="1">
    <location>
        <begin position="6"/>
        <end position="25"/>
    </location>
</feature>
<keyword evidence="1" id="KW-1133">Transmembrane helix</keyword>
<evidence type="ECO:0000256" key="1">
    <source>
        <dbReference type="SAM" id="Phobius"/>
    </source>
</evidence>
<gene>
    <name evidence="2" type="ORF">PAQU9191_02712</name>
</gene>